<dbReference type="Pfam" id="PF18701">
    <property type="entry name" value="DUF5641"/>
    <property type="match status" value="1"/>
</dbReference>
<evidence type="ECO:0000259" key="2">
    <source>
        <dbReference type="PROSITE" id="PS50175"/>
    </source>
</evidence>
<accession>A0ABM3M555</accession>
<dbReference type="PROSITE" id="PS50994">
    <property type="entry name" value="INTEGRASE"/>
    <property type="match status" value="1"/>
</dbReference>
<dbReference type="SUPFAM" id="SSF56672">
    <property type="entry name" value="DNA/RNA polymerases"/>
    <property type="match status" value="1"/>
</dbReference>
<dbReference type="SUPFAM" id="SSF53098">
    <property type="entry name" value="Ribonuclease H-like"/>
    <property type="match status" value="1"/>
</dbReference>
<keyword evidence="4" id="KW-1185">Reference proteome</keyword>
<evidence type="ECO:0000259" key="3">
    <source>
        <dbReference type="PROSITE" id="PS50994"/>
    </source>
</evidence>
<feature type="domain" description="Peptidase A2" evidence="2">
    <location>
        <begin position="465"/>
        <end position="505"/>
    </location>
</feature>
<dbReference type="InterPro" id="IPR000477">
    <property type="entry name" value="RT_dom"/>
</dbReference>
<dbReference type="InterPro" id="IPR012337">
    <property type="entry name" value="RNaseH-like_sf"/>
</dbReference>
<dbReference type="InterPro" id="IPR036397">
    <property type="entry name" value="RNaseH_sf"/>
</dbReference>
<dbReference type="CDD" id="cd01644">
    <property type="entry name" value="RT_pepA17"/>
    <property type="match status" value="1"/>
</dbReference>
<evidence type="ECO:0000313" key="5">
    <source>
        <dbReference type="RefSeq" id="XP_052746596.1"/>
    </source>
</evidence>
<dbReference type="InterPro" id="IPR040676">
    <property type="entry name" value="DUF5641"/>
</dbReference>
<feature type="domain" description="Integrase catalytic" evidence="3">
    <location>
        <begin position="1413"/>
        <end position="1602"/>
    </location>
</feature>
<keyword evidence="1" id="KW-0378">Hydrolase</keyword>
<reference evidence="5" key="1">
    <citation type="submission" date="2025-08" db="UniProtKB">
        <authorList>
            <consortium name="RefSeq"/>
        </authorList>
    </citation>
    <scope>IDENTIFICATION</scope>
</reference>
<dbReference type="InterPro" id="IPR021109">
    <property type="entry name" value="Peptidase_aspartic_dom_sf"/>
</dbReference>
<dbReference type="Proteomes" id="UP001652582">
    <property type="component" value="Chromosome Z"/>
</dbReference>
<dbReference type="Pfam" id="PF03564">
    <property type="entry name" value="DUF1759"/>
    <property type="match status" value="1"/>
</dbReference>
<name>A0ABM3M555_BICAN</name>
<protein>
    <submittedName>
        <fullName evidence="5">Uncharacterized protein LOC128199714</fullName>
    </submittedName>
</protein>
<dbReference type="Pfam" id="PF00078">
    <property type="entry name" value="RVT_1"/>
    <property type="match status" value="1"/>
</dbReference>
<dbReference type="InterPro" id="IPR001584">
    <property type="entry name" value="Integrase_cat-core"/>
</dbReference>
<dbReference type="RefSeq" id="XP_052746596.1">
    <property type="nucleotide sequence ID" value="XM_052890636.1"/>
</dbReference>
<dbReference type="Pfam" id="PF05380">
    <property type="entry name" value="Peptidase_A17"/>
    <property type="match status" value="1"/>
</dbReference>
<dbReference type="InterPro" id="IPR005312">
    <property type="entry name" value="DUF1759"/>
</dbReference>
<dbReference type="InterPro" id="IPR008042">
    <property type="entry name" value="Retrotrans_Pao"/>
</dbReference>
<evidence type="ECO:0000313" key="4">
    <source>
        <dbReference type="Proteomes" id="UP001652582"/>
    </source>
</evidence>
<organism evidence="4 5">
    <name type="scientific">Bicyclus anynana</name>
    <name type="common">Squinting bush brown butterfly</name>
    <dbReference type="NCBI Taxonomy" id="110368"/>
    <lineage>
        <taxon>Eukaryota</taxon>
        <taxon>Metazoa</taxon>
        <taxon>Ecdysozoa</taxon>
        <taxon>Arthropoda</taxon>
        <taxon>Hexapoda</taxon>
        <taxon>Insecta</taxon>
        <taxon>Pterygota</taxon>
        <taxon>Neoptera</taxon>
        <taxon>Endopterygota</taxon>
        <taxon>Lepidoptera</taxon>
        <taxon>Glossata</taxon>
        <taxon>Ditrysia</taxon>
        <taxon>Papilionoidea</taxon>
        <taxon>Nymphalidae</taxon>
        <taxon>Satyrinae</taxon>
        <taxon>Satyrini</taxon>
        <taxon>Mycalesina</taxon>
        <taxon>Bicyclus</taxon>
    </lineage>
</organism>
<gene>
    <name evidence="5" type="primary">LOC128199714</name>
</gene>
<dbReference type="Gene3D" id="3.30.420.10">
    <property type="entry name" value="Ribonuclease H-like superfamily/Ribonuclease H"/>
    <property type="match status" value="1"/>
</dbReference>
<dbReference type="Gene3D" id="2.40.70.10">
    <property type="entry name" value="Acid Proteases"/>
    <property type="match status" value="1"/>
</dbReference>
<dbReference type="PROSITE" id="PS50175">
    <property type="entry name" value="ASP_PROT_RETROV"/>
    <property type="match status" value="1"/>
</dbReference>
<dbReference type="InterPro" id="IPR043502">
    <property type="entry name" value="DNA/RNA_pol_sf"/>
</dbReference>
<dbReference type="InterPro" id="IPR001995">
    <property type="entry name" value="Peptidase_A2_cat"/>
</dbReference>
<dbReference type="PANTHER" id="PTHR47331">
    <property type="entry name" value="PHD-TYPE DOMAIN-CONTAINING PROTEIN"/>
    <property type="match status" value="1"/>
</dbReference>
<sequence length="1720" mass="195319">MSEATLKELNVKRSSIKGRLTKFRNFLHSFESIKSPSEVEMTKLTIQLGKIESLGSIFDELQSQIEVLNASEMDDELEERDAIELEFATLVATGQQYQTRHSRGNNVTDVNSSSSHCCQEQTGIGFKPPTIQIAKFDGSYYKWLEFRDLYCSLVHDNKRIPTPIKFCYLNSYVEGEAARVISNLEVTEANYDKAWDLLRERYDNKRLLVKSHLNALLNFEIKSSETDKALRQIVDTLNKNLRALTSLGEPTSFWDTIIVHIVSSKLPSQTSMKWEEFRNSIEGSPTVEQFNQFLKDRADVLESYNHSRTTSNLTSDFNGKKRRSQSVMAARVVTDTQGKSNVTCDACNGSHRIYDCEVFKSKSVDQRQALVNSLKLCRNCLRSGHSAYFCRSGTCRKCKGRHNTMVCSNNQKPVPQTNVESTFSNSAKASNDLTVNVAKHDRKVTILSTALVKAINPANGKFVVARVLLDCGAESSFISKGLQQRLNLESVPIKPINVIGIGNSTSCSVTEMCTFELKSLFSNYSTKLTCPVLSKLTGNIPKTLIYTNDLRVPSDIQLADTSFYEPSPIDVLVGADIFWQIVGTDRQSLGTNKPFLISSEFGWILSGPSHSGTLPSKINCNFEVGISHSDNLEKLLNRFWELEEILPRSLLSVEEKSCEDHFQTHTSRDSSGRFCVRLPLKDSPSSLGNSYIIAKKRFLNLEKRFRTQPQLKSQYVEFINEYVKLNHCSVVNIPRSEPSYYLSHHPVFRQQSESTKLRVVFDGSASTSSGISINDLQFIGPRVQDTLFSILLRFRQHKYVLTGDIEKMFRQITMHEDDRNLQLILWRDNESKPLEILRLNTVTYGFASASYLSTKCIWTLGEECEDELIKKIIQHDFYMDDLLTGADSISELRYILDSVISVLRSGCFPLRKFKSNVMSIFENSLINPQETLTLSESTSTLGLQWRPSTDSLRVIMDFSKDTDKVVTKREILSSSFKVFDPLGLICPCTIGPKVLIQELWRRDIGWDEPVPSDLQRAWEDLRTELTKLESLQVPRLVICSSPSRIELHSFSDASISAHGACLYLRSISCDGQIEVKLLCAKSKVNPNKPITIPRLELLGALLAARLSKSVLESLRCTVDCCVHWSDSSVVLGWLLTNPNKLKTFVANRVVEICETTLSSNWRHVPTDQNPADLISRGTKATNLRASTLWWSGPEFLTKIDSEWPVLNKQSECELPEIKAHTTQVSEAFVDFQRFSNFMRLKRSFAYLLRFVHNTRFPKSKRNGPLTVDELSLALIYLCKFAQIQSFFEEVNALSSKRDISAKSTLLALTPFLDEQNVMRVGGRLECSNYSYDKKHPILLHSRHHLTYLIFQYEHFKQMHAGPQLLLYVVRNYVWPIGGRNLARRVVRSCITCKRLKGKTAMPMMGHLPSQRTTPAFPFQTLGVDFGGPFTILNRKGRGAKASKCYLCLFICFRYKCVHLEAVTELTKEAYIMTLRRLIARRGKPGEIFSDNGRNFIAASKEIANFLKEAPNFLSDFAAIEQIKFHFIPAYAPHFGGLWEAGIKSAKHHIKRVMGNTNLTYEELSTLFAQVEAILNSRPLCPISSSPNDYQSLTPGHFLIGRPLTSLAEPTLEMDNPSRLQRYARIELARQHFWKRWQNEYISELQHRSKWRTHGGEKLQVGDLVLLREENCPPLHWRMGRVKQLFPGVDGVSRVADITTQKGDVRRALTKLCPLLCQETL</sequence>
<dbReference type="PANTHER" id="PTHR47331:SF1">
    <property type="entry name" value="GAG-LIKE PROTEIN"/>
    <property type="match status" value="1"/>
</dbReference>
<evidence type="ECO:0000256" key="1">
    <source>
        <dbReference type="ARBA" id="ARBA00022801"/>
    </source>
</evidence>
<dbReference type="GeneID" id="128199714"/>
<proteinExistence type="predicted"/>